<evidence type="ECO:0000256" key="1">
    <source>
        <dbReference type="SAM" id="MobiDB-lite"/>
    </source>
</evidence>
<accession>A0A0C4DR84</accession>
<dbReference type="EnsemblFungi" id="MAPG_02390T0">
    <property type="protein sequence ID" value="MAPG_02390T0"/>
    <property type="gene ID" value="MAPG_02390"/>
</dbReference>
<sequence>MTPKISENHVKRCPEHRPQENKTRLMQPDSRRVASRHTRRAPMLPLGGVSCKVITHQGQGKDPLNGSGYQLVVARTMSLLVTLANLELWTQTGGFDEEEIKRKINKKGWVLFACVSMSRCSIGTKISPDPECDKSRNRKEKAGF</sequence>
<evidence type="ECO:0000313" key="2">
    <source>
        <dbReference type="EMBL" id="KLU83326.1"/>
    </source>
</evidence>
<dbReference type="AlphaFoldDB" id="A0A0C4DR84"/>
<evidence type="ECO:0000313" key="3">
    <source>
        <dbReference type="EnsemblFungi" id="MAPG_02390T0"/>
    </source>
</evidence>
<name>A0A0C4DR84_MAGP6</name>
<dbReference type="EMBL" id="GL876967">
    <property type="protein sequence ID" value="KLU83326.1"/>
    <property type="molecule type" value="Genomic_DNA"/>
</dbReference>
<protein>
    <submittedName>
        <fullName evidence="2 3">Uncharacterized protein</fullName>
    </submittedName>
</protein>
<reference evidence="2" key="3">
    <citation type="submission" date="2011-03" db="EMBL/GenBank/DDBJ databases">
        <title>Annotation of Magnaporthe poae ATCC 64411.</title>
        <authorList>
            <person name="Ma L.-J."/>
            <person name="Dead R."/>
            <person name="Young S.K."/>
            <person name="Zeng Q."/>
            <person name="Gargeya S."/>
            <person name="Fitzgerald M."/>
            <person name="Haas B."/>
            <person name="Abouelleil A."/>
            <person name="Alvarado L."/>
            <person name="Arachchi H.M."/>
            <person name="Berlin A."/>
            <person name="Brown A."/>
            <person name="Chapman S.B."/>
            <person name="Chen Z."/>
            <person name="Dunbar C."/>
            <person name="Freedman E."/>
            <person name="Gearin G."/>
            <person name="Gellesch M."/>
            <person name="Goldberg J."/>
            <person name="Griggs A."/>
            <person name="Gujja S."/>
            <person name="Heiman D."/>
            <person name="Howarth C."/>
            <person name="Larson L."/>
            <person name="Lui A."/>
            <person name="MacDonald P.J.P."/>
            <person name="Mehta T."/>
            <person name="Montmayeur A."/>
            <person name="Murphy C."/>
            <person name="Neiman D."/>
            <person name="Pearson M."/>
            <person name="Priest M."/>
            <person name="Roberts A."/>
            <person name="Saif S."/>
            <person name="Shea T."/>
            <person name="Shenoy N."/>
            <person name="Sisk P."/>
            <person name="Stolte C."/>
            <person name="Sykes S."/>
            <person name="Yandava C."/>
            <person name="Wortman J."/>
            <person name="Nusbaum C."/>
            <person name="Birren B."/>
        </authorList>
    </citation>
    <scope>NUCLEOTIDE SEQUENCE</scope>
    <source>
        <strain evidence="2">ATCC 64411</strain>
    </source>
</reference>
<evidence type="ECO:0000313" key="4">
    <source>
        <dbReference type="Proteomes" id="UP000011715"/>
    </source>
</evidence>
<reference evidence="2" key="1">
    <citation type="submission" date="2010-05" db="EMBL/GenBank/DDBJ databases">
        <title>The Genome Sequence of Magnaporthe poae strain ATCC 64411.</title>
        <authorList>
            <consortium name="The Broad Institute Genome Sequencing Platform"/>
            <consortium name="Broad Institute Genome Sequencing Center for Infectious Disease"/>
            <person name="Ma L.-J."/>
            <person name="Dead R."/>
            <person name="Young S."/>
            <person name="Zeng Q."/>
            <person name="Koehrsen M."/>
            <person name="Alvarado L."/>
            <person name="Berlin A."/>
            <person name="Chapman S.B."/>
            <person name="Chen Z."/>
            <person name="Freedman E."/>
            <person name="Gellesch M."/>
            <person name="Goldberg J."/>
            <person name="Griggs A."/>
            <person name="Gujja S."/>
            <person name="Heilman E.R."/>
            <person name="Heiman D."/>
            <person name="Hepburn T."/>
            <person name="Howarth C."/>
            <person name="Jen D."/>
            <person name="Larson L."/>
            <person name="Mehta T."/>
            <person name="Neiman D."/>
            <person name="Pearson M."/>
            <person name="Roberts A."/>
            <person name="Saif S."/>
            <person name="Shea T."/>
            <person name="Shenoy N."/>
            <person name="Sisk P."/>
            <person name="Stolte C."/>
            <person name="Sykes S."/>
            <person name="Walk T."/>
            <person name="White J."/>
            <person name="Yandava C."/>
            <person name="Haas B."/>
            <person name="Nusbaum C."/>
            <person name="Birren B."/>
        </authorList>
    </citation>
    <scope>NUCLEOTIDE SEQUENCE</scope>
    <source>
        <strain evidence="2">ATCC 64411</strain>
    </source>
</reference>
<feature type="compositionally biased region" description="Basic and acidic residues" evidence="1">
    <location>
        <begin position="1"/>
        <end position="23"/>
    </location>
</feature>
<proteinExistence type="predicted"/>
<feature type="region of interest" description="Disordered" evidence="1">
    <location>
        <begin position="1"/>
        <end position="37"/>
    </location>
</feature>
<reference evidence="3" key="5">
    <citation type="submission" date="2015-06" db="UniProtKB">
        <authorList>
            <consortium name="EnsemblFungi"/>
        </authorList>
    </citation>
    <scope>IDENTIFICATION</scope>
    <source>
        <strain evidence="3">ATCC 64411</strain>
    </source>
</reference>
<organism evidence="3 4">
    <name type="scientific">Magnaporthiopsis poae (strain ATCC 64411 / 73-15)</name>
    <name type="common">Kentucky bluegrass fungus</name>
    <name type="synonym">Magnaporthe poae</name>
    <dbReference type="NCBI Taxonomy" id="644358"/>
    <lineage>
        <taxon>Eukaryota</taxon>
        <taxon>Fungi</taxon>
        <taxon>Dikarya</taxon>
        <taxon>Ascomycota</taxon>
        <taxon>Pezizomycotina</taxon>
        <taxon>Sordariomycetes</taxon>
        <taxon>Sordariomycetidae</taxon>
        <taxon>Magnaporthales</taxon>
        <taxon>Magnaporthaceae</taxon>
        <taxon>Magnaporthiopsis</taxon>
    </lineage>
</organism>
<dbReference type="EMBL" id="ADBL01000597">
    <property type="status" value="NOT_ANNOTATED_CDS"/>
    <property type="molecule type" value="Genomic_DNA"/>
</dbReference>
<reference evidence="3" key="4">
    <citation type="journal article" date="2015" name="G3 (Bethesda)">
        <title>Genome sequences of three phytopathogenic species of the Magnaporthaceae family of fungi.</title>
        <authorList>
            <person name="Okagaki L.H."/>
            <person name="Nunes C.C."/>
            <person name="Sailsbery J."/>
            <person name="Clay B."/>
            <person name="Brown D."/>
            <person name="John T."/>
            <person name="Oh Y."/>
            <person name="Young N."/>
            <person name="Fitzgerald M."/>
            <person name="Haas B.J."/>
            <person name="Zeng Q."/>
            <person name="Young S."/>
            <person name="Adiconis X."/>
            <person name="Fan L."/>
            <person name="Levin J.Z."/>
            <person name="Mitchell T.K."/>
            <person name="Okubara P.A."/>
            <person name="Farman M.L."/>
            <person name="Kohn L.M."/>
            <person name="Birren B."/>
            <person name="Ma L.-J."/>
            <person name="Dean R.A."/>
        </authorList>
    </citation>
    <scope>NUCLEOTIDE SEQUENCE</scope>
    <source>
        <strain evidence="3">ATCC 64411 / 73-15</strain>
    </source>
</reference>
<reference evidence="4" key="2">
    <citation type="submission" date="2010-05" db="EMBL/GenBank/DDBJ databases">
        <title>The genome sequence of Magnaporthe poae strain ATCC 64411.</title>
        <authorList>
            <person name="Ma L.-J."/>
            <person name="Dead R."/>
            <person name="Young S."/>
            <person name="Zeng Q."/>
            <person name="Koehrsen M."/>
            <person name="Alvarado L."/>
            <person name="Berlin A."/>
            <person name="Chapman S.B."/>
            <person name="Chen Z."/>
            <person name="Freedman E."/>
            <person name="Gellesch M."/>
            <person name="Goldberg J."/>
            <person name="Griggs A."/>
            <person name="Gujja S."/>
            <person name="Heilman E.R."/>
            <person name="Heiman D."/>
            <person name="Hepburn T."/>
            <person name="Howarth C."/>
            <person name="Jen D."/>
            <person name="Larson L."/>
            <person name="Mehta T."/>
            <person name="Neiman D."/>
            <person name="Pearson M."/>
            <person name="Roberts A."/>
            <person name="Saif S."/>
            <person name="Shea T."/>
            <person name="Shenoy N."/>
            <person name="Sisk P."/>
            <person name="Stolte C."/>
            <person name="Sykes S."/>
            <person name="Walk T."/>
            <person name="White J."/>
            <person name="Yandava C."/>
            <person name="Haas B."/>
            <person name="Nusbaum C."/>
            <person name="Birren B."/>
        </authorList>
    </citation>
    <scope>NUCLEOTIDE SEQUENCE [LARGE SCALE GENOMIC DNA]</scope>
    <source>
        <strain evidence="4">ATCC 64411 / 73-15</strain>
    </source>
</reference>
<gene>
    <name evidence="2" type="ORF">MAPG_02390</name>
</gene>
<dbReference type="Proteomes" id="UP000011715">
    <property type="component" value="Unassembled WGS sequence"/>
</dbReference>
<keyword evidence="4" id="KW-1185">Reference proteome</keyword>
<dbReference type="VEuPathDB" id="FungiDB:MAPG_02390"/>